<gene>
    <name evidence="8" type="ORF">DES47_1022</name>
</gene>
<keyword evidence="3" id="KW-0731">Sigma factor</keyword>
<feature type="domain" description="RNA polymerase sigma-70 region 2" evidence="6">
    <location>
        <begin position="19"/>
        <end position="80"/>
    </location>
</feature>
<proteinExistence type="inferred from homology"/>
<dbReference type="InterPro" id="IPR013325">
    <property type="entry name" value="RNA_pol_sigma_r2"/>
</dbReference>
<evidence type="ECO:0000256" key="5">
    <source>
        <dbReference type="SAM" id="MobiDB-lite"/>
    </source>
</evidence>
<dbReference type="OrthoDB" id="192021at2"/>
<dbReference type="InterPro" id="IPR007627">
    <property type="entry name" value="RNA_pol_sigma70_r2"/>
</dbReference>
<comment type="caution">
    <text evidence="8">The sequence shown here is derived from an EMBL/GenBank/DDBJ whole genome shotgun (WGS) entry which is preliminary data.</text>
</comment>
<dbReference type="PANTHER" id="PTHR43133">
    <property type="entry name" value="RNA POLYMERASE ECF-TYPE SIGMA FACTO"/>
    <property type="match status" value="1"/>
</dbReference>
<dbReference type="CDD" id="cd06171">
    <property type="entry name" value="Sigma70_r4"/>
    <property type="match status" value="1"/>
</dbReference>
<dbReference type="Gene3D" id="1.10.10.10">
    <property type="entry name" value="Winged helix-like DNA-binding domain superfamily/Winged helix DNA-binding domain"/>
    <property type="match status" value="1"/>
</dbReference>
<dbReference type="Proteomes" id="UP000295361">
    <property type="component" value="Unassembled WGS sequence"/>
</dbReference>
<keyword evidence="4" id="KW-0804">Transcription</keyword>
<evidence type="ECO:0000256" key="1">
    <source>
        <dbReference type="ARBA" id="ARBA00010641"/>
    </source>
</evidence>
<dbReference type="Pfam" id="PF08281">
    <property type="entry name" value="Sigma70_r4_2"/>
    <property type="match status" value="1"/>
</dbReference>
<dbReference type="SUPFAM" id="SSF88946">
    <property type="entry name" value="Sigma2 domain of RNA polymerase sigma factors"/>
    <property type="match status" value="1"/>
</dbReference>
<feature type="domain" description="RNA polymerase sigma factor 70 region 4 type 2" evidence="7">
    <location>
        <begin position="113"/>
        <end position="165"/>
    </location>
</feature>
<dbReference type="AlphaFoldDB" id="A0A4R6QNQ8"/>
<dbReference type="InterPro" id="IPR013249">
    <property type="entry name" value="RNA_pol_sigma70_r4_t2"/>
</dbReference>
<dbReference type="Pfam" id="PF04542">
    <property type="entry name" value="Sigma70_r2"/>
    <property type="match status" value="1"/>
</dbReference>
<name>A0A4R6QNQ8_9BURK</name>
<dbReference type="EMBL" id="SNXS01000002">
    <property type="protein sequence ID" value="TDP72257.1"/>
    <property type="molecule type" value="Genomic_DNA"/>
</dbReference>
<dbReference type="SUPFAM" id="SSF88659">
    <property type="entry name" value="Sigma3 and sigma4 domains of RNA polymerase sigma factors"/>
    <property type="match status" value="1"/>
</dbReference>
<organism evidence="8 9">
    <name type="scientific">Roseateles toxinivorans</name>
    <dbReference type="NCBI Taxonomy" id="270368"/>
    <lineage>
        <taxon>Bacteria</taxon>
        <taxon>Pseudomonadati</taxon>
        <taxon>Pseudomonadota</taxon>
        <taxon>Betaproteobacteria</taxon>
        <taxon>Burkholderiales</taxon>
        <taxon>Sphaerotilaceae</taxon>
        <taxon>Roseateles</taxon>
    </lineage>
</organism>
<keyword evidence="9" id="KW-1185">Reference proteome</keyword>
<dbReference type="Gene3D" id="1.10.1740.10">
    <property type="match status" value="1"/>
</dbReference>
<dbReference type="InterPro" id="IPR036388">
    <property type="entry name" value="WH-like_DNA-bd_sf"/>
</dbReference>
<evidence type="ECO:0000259" key="7">
    <source>
        <dbReference type="Pfam" id="PF08281"/>
    </source>
</evidence>
<dbReference type="InterPro" id="IPR013324">
    <property type="entry name" value="RNA_pol_sigma_r3/r4-like"/>
</dbReference>
<dbReference type="NCBIfam" id="TIGR02937">
    <property type="entry name" value="sigma70-ECF"/>
    <property type="match status" value="1"/>
</dbReference>
<dbReference type="InParanoid" id="A0A4R6QNQ8"/>
<keyword evidence="2" id="KW-0805">Transcription regulation</keyword>
<dbReference type="GO" id="GO:0003677">
    <property type="term" value="F:DNA binding"/>
    <property type="evidence" value="ECO:0007669"/>
    <property type="project" value="InterPro"/>
</dbReference>
<evidence type="ECO:0000256" key="3">
    <source>
        <dbReference type="ARBA" id="ARBA00023082"/>
    </source>
</evidence>
<comment type="similarity">
    <text evidence="1">Belongs to the sigma-70 factor family. ECF subfamily.</text>
</comment>
<reference evidence="8 9" key="1">
    <citation type="submission" date="2019-03" db="EMBL/GenBank/DDBJ databases">
        <title>Genomic Encyclopedia of Type Strains, Phase IV (KMG-IV): sequencing the most valuable type-strain genomes for metagenomic binning, comparative biology and taxonomic classification.</title>
        <authorList>
            <person name="Goeker M."/>
        </authorList>
    </citation>
    <scope>NUCLEOTIDE SEQUENCE [LARGE SCALE GENOMIC DNA]</scope>
    <source>
        <strain evidence="8 9">DSM 16998</strain>
    </source>
</reference>
<evidence type="ECO:0000256" key="4">
    <source>
        <dbReference type="ARBA" id="ARBA00023163"/>
    </source>
</evidence>
<dbReference type="InterPro" id="IPR014284">
    <property type="entry name" value="RNA_pol_sigma-70_dom"/>
</dbReference>
<evidence type="ECO:0000313" key="8">
    <source>
        <dbReference type="EMBL" id="TDP72257.1"/>
    </source>
</evidence>
<sequence length="197" mass="22277">MNPDSKSRWRWLAANILPHEPALRAWLRRKQDLPIEADDLVQEAYATLASLNTVDHIHNPKAYLFQTAHSIALQQLRRDRVVSIVAIADVDELHLSIDTPGPEQQAASRQELRRVVEAIDSLPPQCGEVFRLRKVEGLSQREVAGHMGLAESTVEKHMGRAIRTLMDLFGRGGKPASRASRTDTDSNDEYEQRTRDQ</sequence>
<dbReference type="GO" id="GO:0006352">
    <property type="term" value="P:DNA-templated transcription initiation"/>
    <property type="evidence" value="ECO:0007669"/>
    <property type="project" value="InterPro"/>
</dbReference>
<evidence type="ECO:0000259" key="6">
    <source>
        <dbReference type="Pfam" id="PF04542"/>
    </source>
</evidence>
<evidence type="ECO:0000256" key="2">
    <source>
        <dbReference type="ARBA" id="ARBA00023015"/>
    </source>
</evidence>
<accession>A0A4R6QNQ8</accession>
<dbReference type="GO" id="GO:0016987">
    <property type="term" value="F:sigma factor activity"/>
    <property type="evidence" value="ECO:0007669"/>
    <property type="project" value="UniProtKB-KW"/>
</dbReference>
<dbReference type="RefSeq" id="WP_133699745.1">
    <property type="nucleotide sequence ID" value="NZ_SNXS01000002.1"/>
</dbReference>
<dbReference type="InterPro" id="IPR039425">
    <property type="entry name" value="RNA_pol_sigma-70-like"/>
</dbReference>
<dbReference type="PANTHER" id="PTHR43133:SF63">
    <property type="entry name" value="RNA POLYMERASE SIGMA FACTOR FECI-RELATED"/>
    <property type="match status" value="1"/>
</dbReference>
<protein>
    <submittedName>
        <fullName evidence="8">RNA polymerase sigma-70 factor (ECF subfamily)</fullName>
    </submittedName>
</protein>
<dbReference type="FunCoup" id="A0A4R6QNQ8">
    <property type="interactions" value="161"/>
</dbReference>
<feature type="compositionally biased region" description="Basic and acidic residues" evidence="5">
    <location>
        <begin position="180"/>
        <end position="197"/>
    </location>
</feature>
<feature type="region of interest" description="Disordered" evidence="5">
    <location>
        <begin position="169"/>
        <end position="197"/>
    </location>
</feature>
<evidence type="ECO:0000313" key="9">
    <source>
        <dbReference type="Proteomes" id="UP000295361"/>
    </source>
</evidence>